<sequence>MWLMMDTLKAMRVFVAIAHHGSLARAADQLDYSRAMVSRYLHHLEHTFSIRLFQRNTRKISLTPSGEKALRYCENILQQQLLLHDLAAHEQQSGSIRLTCGLFLYQLGLNRCLRAFQAAYPQIQFDLTLTENALDLIDGNIDLALRITQKIADGLIARPIYTIASTFCAHPDYLAQAPELNHPSQLLQHACISHQHYSQYWTLIDAEQHPQNYPIQSSFKSNDVNALYDMCINGQGIAMLPSLLVQQDLAMGRLVRVLPEYTAIDLSLSLVYASRQHLPHMTQILIAFLMEHLGNYLNCEE</sequence>
<dbReference type="SUPFAM" id="SSF46785">
    <property type="entry name" value="Winged helix' DNA-binding domain"/>
    <property type="match status" value="1"/>
</dbReference>
<proteinExistence type="inferred from homology"/>
<dbReference type="Gene3D" id="3.40.190.290">
    <property type="match status" value="1"/>
</dbReference>
<gene>
    <name evidence="6" type="ORF">F950_00860</name>
</gene>
<organism evidence="6 7">
    <name type="scientific">Acinetobacter soli NIPH 2899</name>
    <dbReference type="NCBI Taxonomy" id="1217677"/>
    <lineage>
        <taxon>Bacteria</taxon>
        <taxon>Pseudomonadati</taxon>
        <taxon>Pseudomonadota</taxon>
        <taxon>Gammaproteobacteria</taxon>
        <taxon>Moraxellales</taxon>
        <taxon>Moraxellaceae</taxon>
        <taxon>Acinetobacter</taxon>
    </lineage>
</organism>
<comment type="similarity">
    <text evidence="1">Belongs to the LysR transcriptional regulatory family.</text>
</comment>
<dbReference type="InterPro" id="IPR036388">
    <property type="entry name" value="WH-like_DNA-bd_sf"/>
</dbReference>
<name>A0ABN0K1B0_9GAMM</name>
<dbReference type="PANTHER" id="PTHR30537">
    <property type="entry name" value="HTH-TYPE TRANSCRIPTIONAL REGULATOR"/>
    <property type="match status" value="1"/>
</dbReference>
<keyword evidence="4" id="KW-0804">Transcription</keyword>
<dbReference type="EMBL" id="APPV01000006">
    <property type="protein sequence ID" value="ENV61582.1"/>
    <property type="molecule type" value="Genomic_DNA"/>
</dbReference>
<dbReference type="Pfam" id="PF00126">
    <property type="entry name" value="HTH_1"/>
    <property type="match status" value="1"/>
</dbReference>
<keyword evidence="7" id="KW-1185">Reference proteome</keyword>
<keyword evidence="2" id="KW-0805">Transcription regulation</keyword>
<dbReference type="InterPro" id="IPR058163">
    <property type="entry name" value="LysR-type_TF_proteobact-type"/>
</dbReference>
<dbReference type="CDD" id="cd08422">
    <property type="entry name" value="PBP2_CrgA_like"/>
    <property type="match status" value="1"/>
</dbReference>
<evidence type="ECO:0000313" key="6">
    <source>
        <dbReference type="EMBL" id="ENV61582.1"/>
    </source>
</evidence>
<dbReference type="Proteomes" id="UP000018433">
    <property type="component" value="Unassembled WGS sequence"/>
</dbReference>
<accession>A0ABN0K1B0</accession>
<dbReference type="InterPro" id="IPR036390">
    <property type="entry name" value="WH_DNA-bd_sf"/>
</dbReference>
<dbReference type="InterPro" id="IPR005119">
    <property type="entry name" value="LysR_subst-bd"/>
</dbReference>
<comment type="caution">
    <text evidence="6">The sequence shown here is derived from an EMBL/GenBank/DDBJ whole genome shotgun (WGS) entry which is preliminary data.</text>
</comment>
<evidence type="ECO:0000256" key="4">
    <source>
        <dbReference type="ARBA" id="ARBA00023163"/>
    </source>
</evidence>
<evidence type="ECO:0000256" key="3">
    <source>
        <dbReference type="ARBA" id="ARBA00023125"/>
    </source>
</evidence>
<reference evidence="6 7" key="1">
    <citation type="submission" date="2013-02" db="EMBL/GenBank/DDBJ databases">
        <title>The Genome Sequence of Acinetobacter soli NIPH 2899.</title>
        <authorList>
            <consortium name="The Broad Institute Genome Sequencing Platform"/>
            <consortium name="The Broad Institute Genome Sequencing Center for Infectious Disease"/>
            <person name="Cerqueira G."/>
            <person name="Feldgarden M."/>
            <person name="Courvalin P."/>
            <person name="Perichon B."/>
            <person name="Grillot-Courvalin C."/>
            <person name="Clermont D."/>
            <person name="Rocha E."/>
            <person name="Yoon E.-J."/>
            <person name="Nemec A."/>
            <person name="Walker B."/>
            <person name="Young S.K."/>
            <person name="Zeng Q."/>
            <person name="Gargeya S."/>
            <person name="Fitzgerald M."/>
            <person name="Haas B."/>
            <person name="Abouelleil A."/>
            <person name="Alvarado L."/>
            <person name="Arachchi H.M."/>
            <person name="Berlin A.M."/>
            <person name="Chapman S.B."/>
            <person name="Dewar J."/>
            <person name="Goldberg J."/>
            <person name="Griggs A."/>
            <person name="Gujja S."/>
            <person name="Hansen M."/>
            <person name="Howarth C."/>
            <person name="Imamovic A."/>
            <person name="Larimer J."/>
            <person name="McCowan C."/>
            <person name="Murphy C."/>
            <person name="Neiman D."/>
            <person name="Pearson M."/>
            <person name="Priest M."/>
            <person name="Roberts A."/>
            <person name="Saif S."/>
            <person name="Shea T."/>
            <person name="Sisk P."/>
            <person name="Sykes S."/>
            <person name="Wortman J."/>
            <person name="Nusbaum C."/>
            <person name="Birren B."/>
        </authorList>
    </citation>
    <scope>NUCLEOTIDE SEQUENCE [LARGE SCALE GENOMIC DNA]</scope>
    <source>
        <strain evidence="6 7">NIPH 2899</strain>
    </source>
</reference>
<protein>
    <recommendedName>
        <fullName evidence="5">HTH lysR-type domain-containing protein</fullName>
    </recommendedName>
</protein>
<dbReference type="Pfam" id="PF03466">
    <property type="entry name" value="LysR_substrate"/>
    <property type="match status" value="1"/>
</dbReference>
<dbReference type="SUPFAM" id="SSF53850">
    <property type="entry name" value="Periplasmic binding protein-like II"/>
    <property type="match status" value="1"/>
</dbReference>
<evidence type="ECO:0000256" key="1">
    <source>
        <dbReference type="ARBA" id="ARBA00009437"/>
    </source>
</evidence>
<evidence type="ECO:0000256" key="2">
    <source>
        <dbReference type="ARBA" id="ARBA00023015"/>
    </source>
</evidence>
<dbReference type="PANTHER" id="PTHR30537:SF35">
    <property type="entry name" value="TRANSCRIPTIONAL REGULATORY PROTEIN"/>
    <property type="match status" value="1"/>
</dbReference>
<dbReference type="PROSITE" id="PS50931">
    <property type="entry name" value="HTH_LYSR"/>
    <property type="match status" value="1"/>
</dbReference>
<dbReference type="Gene3D" id="1.10.10.10">
    <property type="entry name" value="Winged helix-like DNA-binding domain superfamily/Winged helix DNA-binding domain"/>
    <property type="match status" value="1"/>
</dbReference>
<keyword evidence="3" id="KW-0238">DNA-binding</keyword>
<feature type="domain" description="HTH lysR-type" evidence="5">
    <location>
        <begin position="6"/>
        <end position="63"/>
    </location>
</feature>
<evidence type="ECO:0000259" key="5">
    <source>
        <dbReference type="PROSITE" id="PS50931"/>
    </source>
</evidence>
<evidence type="ECO:0000313" key="7">
    <source>
        <dbReference type="Proteomes" id="UP000018433"/>
    </source>
</evidence>
<dbReference type="InterPro" id="IPR000847">
    <property type="entry name" value="LysR_HTH_N"/>
</dbReference>